<keyword evidence="11" id="KW-1185">Reference proteome</keyword>
<comment type="similarity">
    <text evidence="2">Belongs to the SYG1 (TC 2.A.94) family.</text>
</comment>
<evidence type="ECO:0000259" key="9">
    <source>
        <dbReference type="PROSITE" id="PS51382"/>
    </source>
</evidence>
<reference evidence="11" key="1">
    <citation type="submission" date="2017-01" db="EMBL/GenBank/DDBJ databases">
        <title>Comparative genomics of anhydrobiosis in the tardigrade Hypsibius dujardini.</title>
        <authorList>
            <person name="Yoshida Y."/>
            <person name="Koutsovoulos G."/>
            <person name="Laetsch D."/>
            <person name="Stevens L."/>
            <person name="Kumar S."/>
            <person name="Horikawa D."/>
            <person name="Ishino K."/>
            <person name="Komine S."/>
            <person name="Tomita M."/>
            <person name="Blaxter M."/>
            <person name="Arakawa K."/>
        </authorList>
    </citation>
    <scope>NUCLEOTIDE SEQUENCE [LARGE SCALE GENOMIC DNA]</scope>
    <source>
        <strain evidence="11">Z151</strain>
    </source>
</reference>
<sequence length="657" mass="76110">MKFQNYLSRYSIPNPGFNYLDYYGLKKILTTLEATTTLDSAEFEAVDRFFPHCDAELHRINCHFDSQLRNIKHEWESLDAKQKSLIAYQQDDIRKLHIPQLFQLYSTVVLLANYQLLNVKGFGKLLKHHDRKTDKTNGKLWRQERLIKTELFTSDTLPLIARQIENALTELLEFHSYSAVHRSEGHRGRKQEIRKTYATAVVITKLVYFRMGCFFTILLLLLATVIATGCYSGLPYHKVLAERNETSLTNDNLTHFVKILELEKIDWHVVVRLYRGPTSFVMMFLLLAFNISCWRRAKVDPELIFGLGSGRWLSQHQIFEFGTCSGILWCICLLFYFHSDEMGVSENVIPLVVLGMFAAFFFNPSPFLLSARRWVARTIGRVVTSPFGVEGFAESFIGDQLVSLGQGLQDVEYFVCFYTLEAQWKMGNSYTTQPGVCSSSHNTLSPLVAALPSWFRFAQCLRCYYDTKLAFPHLVNAGKYSASIFVLIFTTLNTIQREEFPANDQVLDRPVYLLWILCAVINSCYTFYWDVYMDWGLELHKKTRPKGLKFHYITIYYLAIVEDLLLRRFVWNASRVEDEHVISYKFRTPVLGFPARSRRRGESPSARRRRASPPSSGAIAQQKTQRTYAEVTKNFAVYWLFFFCLDEQLHLAGISPT</sequence>
<dbReference type="OrthoDB" id="9970435at2759"/>
<feature type="transmembrane region" description="Helical" evidence="7">
    <location>
        <begin position="318"/>
        <end position="337"/>
    </location>
</feature>
<dbReference type="AlphaFoldDB" id="A0A9X6NJW3"/>
<proteinExistence type="inferred from homology"/>
<comment type="caution">
    <text evidence="10">The sequence shown here is derived from an EMBL/GenBank/DDBJ whole genome shotgun (WGS) entry which is preliminary data.</text>
</comment>
<feature type="domain" description="EXS" evidence="8">
    <location>
        <begin position="436"/>
        <end position="657"/>
    </location>
</feature>
<dbReference type="EMBL" id="MTYJ01000429">
    <property type="protein sequence ID" value="OWA54599.1"/>
    <property type="molecule type" value="Genomic_DNA"/>
</dbReference>
<gene>
    <name evidence="10" type="ORF">BV898_18998</name>
</gene>
<evidence type="ECO:0000259" key="8">
    <source>
        <dbReference type="PROSITE" id="PS51380"/>
    </source>
</evidence>
<comment type="subcellular location">
    <subcellularLocation>
        <location evidence="1">Membrane</location>
        <topology evidence="1">Multi-pass membrane protein</topology>
    </subcellularLocation>
</comment>
<dbReference type="PROSITE" id="PS51380">
    <property type="entry name" value="EXS"/>
    <property type="match status" value="1"/>
</dbReference>
<dbReference type="InterPro" id="IPR004342">
    <property type="entry name" value="EXS_C"/>
</dbReference>
<evidence type="ECO:0000313" key="10">
    <source>
        <dbReference type="EMBL" id="OWA54599.1"/>
    </source>
</evidence>
<keyword evidence="3 7" id="KW-0812">Transmembrane</keyword>
<feature type="transmembrane region" description="Helical" evidence="7">
    <location>
        <begin position="349"/>
        <end position="369"/>
    </location>
</feature>
<feature type="region of interest" description="Disordered" evidence="6">
    <location>
        <begin position="595"/>
        <end position="619"/>
    </location>
</feature>
<evidence type="ECO:0000313" key="11">
    <source>
        <dbReference type="Proteomes" id="UP000192578"/>
    </source>
</evidence>
<dbReference type="GO" id="GO:0000822">
    <property type="term" value="F:inositol hexakisphosphate binding"/>
    <property type="evidence" value="ECO:0007669"/>
    <property type="project" value="TreeGrafter"/>
</dbReference>
<dbReference type="PANTHER" id="PTHR10783">
    <property type="entry name" value="XENOTROPIC AND POLYTROPIC RETROVIRUS RECEPTOR 1-RELATED"/>
    <property type="match status" value="1"/>
</dbReference>
<evidence type="ECO:0000256" key="6">
    <source>
        <dbReference type="SAM" id="MobiDB-lite"/>
    </source>
</evidence>
<keyword evidence="10" id="KW-0675">Receptor</keyword>
<evidence type="ECO:0000256" key="4">
    <source>
        <dbReference type="ARBA" id="ARBA00022989"/>
    </source>
</evidence>
<organism evidence="10 11">
    <name type="scientific">Hypsibius exemplaris</name>
    <name type="common">Freshwater tardigrade</name>
    <dbReference type="NCBI Taxonomy" id="2072580"/>
    <lineage>
        <taxon>Eukaryota</taxon>
        <taxon>Metazoa</taxon>
        <taxon>Ecdysozoa</taxon>
        <taxon>Tardigrada</taxon>
        <taxon>Eutardigrada</taxon>
        <taxon>Parachela</taxon>
        <taxon>Hypsibioidea</taxon>
        <taxon>Hypsibiidae</taxon>
        <taxon>Hypsibius</taxon>
    </lineage>
</organism>
<evidence type="ECO:0000256" key="7">
    <source>
        <dbReference type="SAM" id="Phobius"/>
    </source>
</evidence>
<dbReference type="GO" id="GO:0016036">
    <property type="term" value="P:cellular response to phosphate starvation"/>
    <property type="evidence" value="ECO:0007669"/>
    <property type="project" value="TreeGrafter"/>
</dbReference>
<feature type="transmembrane region" description="Helical" evidence="7">
    <location>
        <begin position="280"/>
        <end position="297"/>
    </location>
</feature>
<dbReference type="GO" id="GO:0006817">
    <property type="term" value="P:phosphate ion transport"/>
    <property type="evidence" value="ECO:0007669"/>
    <property type="project" value="TreeGrafter"/>
</dbReference>
<evidence type="ECO:0000256" key="2">
    <source>
        <dbReference type="ARBA" id="ARBA00009665"/>
    </source>
</evidence>
<keyword evidence="5 7" id="KW-0472">Membrane</keyword>
<evidence type="ECO:0000256" key="1">
    <source>
        <dbReference type="ARBA" id="ARBA00004141"/>
    </source>
</evidence>
<evidence type="ECO:0000256" key="3">
    <source>
        <dbReference type="ARBA" id="ARBA00022692"/>
    </source>
</evidence>
<dbReference type="Proteomes" id="UP000192578">
    <property type="component" value="Unassembled WGS sequence"/>
</dbReference>
<dbReference type="GO" id="GO:0005886">
    <property type="term" value="C:plasma membrane"/>
    <property type="evidence" value="ECO:0007669"/>
    <property type="project" value="TreeGrafter"/>
</dbReference>
<feature type="transmembrane region" description="Helical" evidence="7">
    <location>
        <begin position="511"/>
        <end position="529"/>
    </location>
</feature>
<dbReference type="PANTHER" id="PTHR10783:SF103">
    <property type="entry name" value="SOLUTE CARRIER FAMILY 53 MEMBER 1"/>
    <property type="match status" value="1"/>
</dbReference>
<feature type="domain" description="SPX" evidence="9">
    <location>
        <begin position="1"/>
        <end position="143"/>
    </location>
</feature>
<protein>
    <submittedName>
        <fullName evidence="10">Xenotropic and polytropic retrovirus receptor 1</fullName>
    </submittedName>
</protein>
<name>A0A9X6NJW3_HYPEX</name>
<feature type="transmembrane region" description="Helical" evidence="7">
    <location>
        <begin position="213"/>
        <end position="234"/>
    </location>
</feature>
<dbReference type="InterPro" id="IPR004331">
    <property type="entry name" value="SPX_dom"/>
</dbReference>
<evidence type="ECO:0000256" key="5">
    <source>
        <dbReference type="ARBA" id="ARBA00023136"/>
    </source>
</evidence>
<dbReference type="PROSITE" id="PS51382">
    <property type="entry name" value="SPX"/>
    <property type="match status" value="1"/>
</dbReference>
<dbReference type="GO" id="GO:0005794">
    <property type="term" value="C:Golgi apparatus"/>
    <property type="evidence" value="ECO:0007669"/>
    <property type="project" value="TreeGrafter"/>
</dbReference>
<dbReference type="CDD" id="cd14447">
    <property type="entry name" value="SPX"/>
    <property type="match status" value="1"/>
</dbReference>
<keyword evidence="4 7" id="KW-1133">Transmembrane helix</keyword>
<accession>A0A9X6NJW3</accession>
<dbReference type="Pfam" id="PF03124">
    <property type="entry name" value="EXS"/>
    <property type="match status" value="1"/>
</dbReference>